<dbReference type="RefSeq" id="WP_094921983.1">
    <property type="nucleotide sequence ID" value="NZ_NPIA01000001.1"/>
</dbReference>
<sequence length="126" mass="14397">MNFFKTVESWCAVGLISFFFIPWIKVLDLWSLSGVQVANLSGEYSRLFTIAFYIIPILGFLVLYQGSRNQLSKWLLFVSGVYPLSFFLVAYFLHGQNFTYLLGVYLTATASLCLVILTFISNHVKK</sequence>
<accession>A0A263BYA6</accession>
<name>A0A263BYA6_9BACI</name>
<keyword evidence="3" id="KW-1185">Reference proteome</keyword>
<dbReference type="EMBL" id="NPIA01000001">
    <property type="protein sequence ID" value="OZM58695.1"/>
    <property type="molecule type" value="Genomic_DNA"/>
</dbReference>
<feature type="transmembrane region" description="Helical" evidence="1">
    <location>
        <begin position="75"/>
        <end position="94"/>
    </location>
</feature>
<comment type="caution">
    <text evidence="2">The sequence shown here is derived from an EMBL/GenBank/DDBJ whole genome shotgun (WGS) entry which is preliminary data.</text>
</comment>
<dbReference type="AlphaFoldDB" id="A0A263BYA6"/>
<organism evidence="2 3">
    <name type="scientific">Lottiidibacillus patelloidae</name>
    <dbReference type="NCBI Taxonomy" id="2670334"/>
    <lineage>
        <taxon>Bacteria</taxon>
        <taxon>Bacillati</taxon>
        <taxon>Bacillota</taxon>
        <taxon>Bacilli</taxon>
        <taxon>Bacillales</taxon>
        <taxon>Bacillaceae</taxon>
        <taxon>Lottiidibacillus</taxon>
    </lineage>
</organism>
<proteinExistence type="predicted"/>
<keyword evidence="1" id="KW-1133">Transmembrane helix</keyword>
<evidence type="ECO:0000313" key="3">
    <source>
        <dbReference type="Proteomes" id="UP000217083"/>
    </source>
</evidence>
<feature type="transmembrane region" description="Helical" evidence="1">
    <location>
        <begin position="100"/>
        <end position="120"/>
    </location>
</feature>
<evidence type="ECO:0000313" key="2">
    <source>
        <dbReference type="EMBL" id="OZM58695.1"/>
    </source>
</evidence>
<keyword evidence="1" id="KW-0472">Membrane</keyword>
<gene>
    <name evidence="2" type="ORF">CIB95_03765</name>
</gene>
<keyword evidence="1" id="KW-0812">Transmembrane</keyword>
<evidence type="ECO:0000256" key="1">
    <source>
        <dbReference type="SAM" id="Phobius"/>
    </source>
</evidence>
<protein>
    <submittedName>
        <fullName evidence="2">Uncharacterized protein</fullName>
    </submittedName>
</protein>
<dbReference type="Proteomes" id="UP000217083">
    <property type="component" value="Unassembled WGS sequence"/>
</dbReference>
<reference evidence="2 3" key="2">
    <citation type="submission" date="2017-09" db="EMBL/GenBank/DDBJ databases">
        <title>Bacillus patelloidae sp. nov., isolated from the intestinal tract of a marine limpet.</title>
        <authorList>
            <person name="Liu R."/>
            <person name="Dong C."/>
            <person name="Shao Z."/>
        </authorList>
    </citation>
    <scope>NUCLEOTIDE SEQUENCE [LARGE SCALE GENOMIC DNA]</scope>
    <source>
        <strain evidence="2 3">SA5d-4</strain>
    </source>
</reference>
<reference evidence="3" key="1">
    <citation type="submission" date="2017-08" db="EMBL/GenBank/DDBJ databases">
        <authorList>
            <person name="Huang Z."/>
        </authorList>
    </citation>
    <scope>NUCLEOTIDE SEQUENCE [LARGE SCALE GENOMIC DNA]</scope>
    <source>
        <strain evidence="3">SA5d-4</strain>
    </source>
</reference>
<feature type="transmembrane region" description="Helical" evidence="1">
    <location>
        <begin position="44"/>
        <end position="63"/>
    </location>
</feature>
<feature type="transmembrane region" description="Helical" evidence="1">
    <location>
        <begin position="7"/>
        <end position="24"/>
    </location>
</feature>